<dbReference type="Proteomes" id="UP000030759">
    <property type="component" value="Unassembled WGS sequence"/>
</dbReference>
<sequence>MDTSGKQAEAMALLAEAERKVKNSQSFFSGLFGLVSTGLRGPDRRGGPGWGDPAHDEPEYEGGSSKIEEACEMYARAANMFKMAKNWS</sequence>
<dbReference type="InterPro" id="IPR011990">
    <property type="entry name" value="TPR-like_helical_dom_sf"/>
</dbReference>
<evidence type="ECO:0000256" key="3">
    <source>
        <dbReference type="ARBA" id="ARBA00022892"/>
    </source>
</evidence>
<dbReference type="GO" id="GO:0006886">
    <property type="term" value="P:intracellular protein transport"/>
    <property type="evidence" value="ECO:0007669"/>
    <property type="project" value="InterPro"/>
</dbReference>
<proteinExistence type="inferred from homology"/>
<dbReference type="Gene3D" id="1.25.40.10">
    <property type="entry name" value="Tetratricopeptide repeat domain"/>
    <property type="match status" value="1"/>
</dbReference>
<comment type="similarity">
    <text evidence="1">Belongs to the SNAP family.</text>
</comment>
<evidence type="ECO:0000313" key="7">
    <source>
        <dbReference type="Proteomes" id="UP000030759"/>
    </source>
</evidence>
<dbReference type="GO" id="GO:0043195">
    <property type="term" value="C:terminal bouton"/>
    <property type="evidence" value="ECO:0007669"/>
    <property type="project" value="TreeGrafter"/>
</dbReference>
<dbReference type="GO" id="GO:0005483">
    <property type="term" value="F:soluble NSF attachment protein activity"/>
    <property type="evidence" value="ECO:0007669"/>
    <property type="project" value="TreeGrafter"/>
</dbReference>
<name>A0A061HTD3_CRIGR</name>
<accession>A0A061HTD3</accession>
<dbReference type="InterPro" id="IPR000744">
    <property type="entry name" value="NSF_attach"/>
</dbReference>
<dbReference type="GO" id="GO:0005774">
    <property type="term" value="C:vacuolar membrane"/>
    <property type="evidence" value="ECO:0007669"/>
    <property type="project" value="TreeGrafter"/>
</dbReference>
<dbReference type="GO" id="GO:0010807">
    <property type="term" value="P:regulation of synaptic vesicle priming"/>
    <property type="evidence" value="ECO:0007669"/>
    <property type="project" value="TreeGrafter"/>
</dbReference>
<dbReference type="PANTHER" id="PTHR13768:SF23">
    <property type="entry name" value="ALPHA-SOLUBLE NSF ATTACHMENT PROTEIN"/>
    <property type="match status" value="1"/>
</dbReference>
<evidence type="ECO:0000256" key="5">
    <source>
        <dbReference type="SAM" id="MobiDB-lite"/>
    </source>
</evidence>
<gene>
    <name evidence="6" type="ORF">H671_21636</name>
</gene>
<organism evidence="6 7">
    <name type="scientific">Cricetulus griseus</name>
    <name type="common">Chinese hamster</name>
    <name type="synonym">Cricetulus barabensis griseus</name>
    <dbReference type="NCBI Taxonomy" id="10029"/>
    <lineage>
        <taxon>Eukaryota</taxon>
        <taxon>Metazoa</taxon>
        <taxon>Chordata</taxon>
        <taxon>Craniata</taxon>
        <taxon>Vertebrata</taxon>
        <taxon>Euteleostomi</taxon>
        <taxon>Mammalia</taxon>
        <taxon>Eutheria</taxon>
        <taxon>Euarchontoglires</taxon>
        <taxon>Glires</taxon>
        <taxon>Rodentia</taxon>
        <taxon>Myomorpha</taxon>
        <taxon>Muroidea</taxon>
        <taxon>Cricetidae</taxon>
        <taxon>Cricetinae</taxon>
        <taxon>Cricetulus</taxon>
    </lineage>
</organism>
<dbReference type="GO" id="GO:0035494">
    <property type="term" value="P:SNARE complex disassembly"/>
    <property type="evidence" value="ECO:0007669"/>
    <property type="project" value="TreeGrafter"/>
</dbReference>
<feature type="region of interest" description="Disordered" evidence="5">
    <location>
        <begin position="37"/>
        <end position="64"/>
    </location>
</feature>
<protein>
    <submittedName>
        <fullName evidence="6">Beta-soluble NSF attachment protein</fullName>
    </submittedName>
</protein>
<keyword evidence="2" id="KW-0813">Transport</keyword>
<evidence type="ECO:0000256" key="4">
    <source>
        <dbReference type="ARBA" id="ARBA00022927"/>
    </source>
</evidence>
<reference evidence="7" key="1">
    <citation type="journal article" date="2013" name="Nat. Biotechnol.">
        <title>Chinese hamster genome sequenced from sorted chromosomes.</title>
        <authorList>
            <person name="Brinkrolf K."/>
            <person name="Rupp O."/>
            <person name="Laux H."/>
            <person name="Kollin F."/>
            <person name="Ernst W."/>
            <person name="Linke B."/>
            <person name="Kofler R."/>
            <person name="Romand S."/>
            <person name="Hesse F."/>
            <person name="Budach W.E."/>
            <person name="Galosy S."/>
            <person name="Muller D."/>
            <person name="Noll T."/>
            <person name="Wienberg J."/>
            <person name="Jostock T."/>
            <person name="Leonard M."/>
            <person name="Grillari J."/>
            <person name="Tauch A."/>
            <person name="Goesmann A."/>
            <person name="Helk B."/>
            <person name="Mott J.E."/>
            <person name="Puhler A."/>
            <person name="Borth N."/>
        </authorList>
    </citation>
    <scope>NUCLEOTIDE SEQUENCE [LARGE SCALE GENOMIC DNA]</scope>
    <source>
        <strain evidence="7">17A/GY</strain>
    </source>
</reference>
<evidence type="ECO:0000256" key="1">
    <source>
        <dbReference type="ARBA" id="ARBA00010050"/>
    </source>
</evidence>
<evidence type="ECO:0000256" key="2">
    <source>
        <dbReference type="ARBA" id="ARBA00022448"/>
    </source>
</evidence>
<evidence type="ECO:0000313" key="6">
    <source>
        <dbReference type="EMBL" id="ERE47665.1"/>
    </source>
</evidence>
<dbReference type="PANTHER" id="PTHR13768">
    <property type="entry name" value="SOLUBLE NSF ATTACHMENT PROTEIN SNAP"/>
    <property type="match status" value="1"/>
</dbReference>
<dbReference type="GO" id="GO:0019905">
    <property type="term" value="F:syntaxin binding"/>
    <property type="evidence" value="ECO:0007669"/>
    <property type="project" value="TreeGrafter"/>
</dbReference>
<keyword evidence="4" id="KW-0653">Protein transport</keyword>
<dbReference type="GO" id="GO:0035249">
    <property type="term" value="P:synaptic transmission, glutamatergic"/>
    <property type="evidence" value="ECO:0007669"/>
    <property type="project" value="TreeGrafter"/>
</dbReference>
<dbReference type="AlphaFoldDB" id="A0A061HTD3"/>
<feature type="non-terminal residue" evidence="6">
    <location>
        <position position="88"/>
    </location>
</feature>
<keyword evidence="3" id="KW-0931">ER-Golgi transport</keyword>
<dbReference type="EMBL" id="KE690907">
    <property type="protein sequence ID" value="ERE47665.1"/>
    <property type="molecule type" value="Genomic_DNA"/>
</dbReference>
<dbReference type="GO" id="GO:0070044">
    <property type="term" value="C:synaptobrevin 2-SNAP-25-syntaxin-1a complex"/>
    <property type="evidence" value="ECO:0007669"/>
    <property type="project" value="TreeGrafter"/>
</dbReference>